<dbReference type="Proteomes" id="UP001154282">
    <property type="component" value="Unassembled WGS sequence"/>
</dbReference>
<dbReference type="InterPro" id="IPR026960">
    <property type="entry name" value="RVT-Znf"/>
</dbReference>
<organism evidence="2 3">
    <name type="scientific">Linum tenue</name>
    <dbReference type="NCBI Taxonomy" id="586396"/>
    <lineage>
        <taxon>Eukaryota</taxon>
        <taxon>Viridiplantae</taxon>
        <taxon>Streptophyta</taxon>
        <taxon>Embryophyta</taxon>
        <taxon>Tracheophyta</taxon>
        <taxon>Spermatophyta</taxon>
        <taxon>Magnoliopsida</taxon>
        <taxon>eudicotyledons</taxon>
        <taxon>Gunneridae</taxon>
        <taxon>Pentapetalae</taxon>
        <taxon>rosids</taxon>
        <taxon>fabids</taxon>
        <taxon>Malpighiales</taxon>
        <taxon>Linaceae</taxon>
        <taxon>Linum</taxon>
    </lineage>
</organism>
<dbReference type="Pfam" id="PF13966">
    <property type="entry name" value="zf-RVT"/>
    <property type="match status" value="1"/>
</dbReference>
<name>A0AAV0RYC6_9ROSI</name>
<accession>A0AAV0RYC6</accession>
<reference evidence="2" key="1">
    <citation type="submission" date="2022-08" db="EMBL/GenBank/DDBJ databases">
        <authorList>
            <person name="Gutierrez-Valencia J."/>
        </authorList>
    </citation>
    <scope>NUCLEOTIDE SEQUENCE</scope>
</reference>
<evidence type="ECO:0000259" key="1">
    <source>
        <dbReference type="Pfam" id="PF13966"/>
    </source>
</evidence>
<dbReference type="AlphaFoldDB" id="A0AAV0RYC6"/>
<evidence type="ECO:0000313" key="3">
    <source>
        <dbReference type="Proteomes" id="UP001154282"/>
    </source>
</evidence>
<proteinExistence type="predicted"/>
<evidence type="ECO:0000313" key="2">
    <source>
        <dbReference type="EMBL" id="CAI0625530.1"/>
    </source>
</evidence>
<protein>
    <recommendedName>
        <fullName evidence="1">Reverse transcriptase zinc-binding domain-containing protein</fullName>
    </recommendedName>
</protein>
<keyword evidence="3" id="KW-1185">Reference proteome</keyword>
<sequence>MEMILIMTYLLMKQQCPEASQFPLRVIWQQVVSLKNCIFMWTTYQKSILTHDASKRRGFSFPSRYAYCTSSEEDANHILLTILCL</sequence>
<gene>
    <name evidence="2" type="ORF">LITE_LOCUS50469</name>
</gene>
<dbReference type="EMBL" id="CAMGYJ010000011">
    <property type="protein sequence ID" value="CAI0625530.1"/>
    <property type="molecule type" value="Genomic_DNA"/>
</dbReference>
<feature type="domain" description="Reverse transcriptase zinc-binding" evidence="1">
    <location>
        <begin position="8"/>
        <end position="81"/>
    </location>
</feature>
<comment type="caution">
    <text evidence="2">The sequence shown here is derived from an EMBL/GenBank/DDBJ whole genome shotgun (WGS) entry which is preliminary data.</text>
</comment>